<keyword evidence="4" id="KW-0687">Ribonucleoprotein</keyword>
<dbReference type="InterPro" id="IPR016181">
    <property type="entry name" value="Acyl_CoA_acyltransferase"/>
</dbReference>
<dbReference type="Proteomes" id="UP000592181">
    <property type="component" value="Unassembled WGS sequence"/>
</dbReference>
<name>A0A852XBQ4_9MICO</name>
<evidence type="ECO:0000313" key="5">
    <source>
        <dbReference type="Proteomes" id="UP000592181"/>
    </source>
</evidence>
<comment type="caution">
    <text evidence="4">The sequence shown here is derived from an EMBL/GenBank/DDBJ whole genome shotgun (WGS) entry which is preliminary data.</text>
</comment>
<keyword evidence="1" id="KW-0808">Transferase</keyword>
<evidence type="ECO:0000313" key="4">
    <source>
        <dbReference type="EMBL" id="NYG35905.1"/>
    </source>
</evidence>
<dbReference type="RefSeq" id="WP_179461493.1">
    <property type="nucleotide sequence ID" value="NZ_JACBZX010000001.1"/>
</dbReference>
<proteinExistence type="predicted"/>
<sequence>MSRTVRRVVADDWALLRATRLAMLMDSPAAYGSSFLREIGFDEDIWRGRTATPAFLALDDGLPLGVATLRRLPGHDPEIVGMWVAGHARGSGVADELVTACLEEAARAGASRVTLHVMDDNPAAQRLYQRHGFVVTGDRGDVPGCGQMARDVTR</sequence>
<keyword evidence="4" id="KW-0689">Ribosomal protein</keyword>
<accession>A0A852XBQ4</accession>
<dbReference type="InterPro" id="IPR000182">
    <property type="entry name" value="GNAT_dom"/>
</dbReference>
<feature type="domain" description="N-acetyltransferase" evidence="3">
    <location>
        <begin position="3"/>
        <end position="153"/>
    </location>
</feature>
<protein>
    <submittedName>
        <fullName evidence="4">Ribosomal protein S18 acetylase RimI-like enzyme</fullName>
    </submittedName>
</protein>
<dbReference type="CDD" id="cd04301">
    <property type="entry name" value="NAT_SF"/>
    <property type="match status" value="1"/>
</dbReference>
<dbReference type="Gene3D" id="3.40.630.30">
    <property type="match status" value="1"/>
</dbReference>
<dbReference type="PANTHER" id="PTHR43877">
    <property type="entry name" value="AMINOALKYLPHOSPHONATE N-ACETYLTRANSFERASE-RELATED-RELATED"/>
    <property type="match status" value="1"/>
</dbReference>
<dbReference type="Pfam" id="PF00583">
    <property type="entry name" value="Acetyltransf_1"/>
    <property type="match status" value="1"/>
</dbReference>
<dbReference type="EMBL" id="JACBZX010000001">
    <property type="protein sequence ID" value="NYG35905.1"/>
    <property type="molecule type" value="Genomic_DNA"/>
</dbReference>
<evidence type="ECO:0000259" key="3">
    <source>
        <dbReference type="PROSITE" id="PS51186"/>
    </source>
</evidence>
<dbReference type="GO" id="GO:0016747">
    <property type="term" value="F:acyltransferase activity, transferring groups other than amino-acyl groups"/>
    <property type="evidence" value="ECO:0007669"/>
    <property type="project" value="InterPro"/>
</dbReference>
<dbReference type="SUPFAM" id="SSF55729">
    <property type="entry name" value="Acyl-CoA N-acyltransferases (Nat)"/>
    <property type="match status" value="1"/>
</dbReference>
<gene>
    <name evidence="4" type="ORF">BJY28_000374</name>
</gene>
<dbReference type="GO" id="GO:0005840">
    <property type="term" value="C:ribosome"/>
    <property type="evidence" value="ECO:0007669"/>
    <property type="project" value="UniProtKB-KW"/>
</dbReference>
<organism evidence="4 5">
    <name type="scientific">Janibacter alkaliphilus</name>
    <dbReference type="NCBI Taxonomy" id="1069963"/>
    <lineage>
        <taxon>Bacteria</taxon>
        <taxon>Bacillati</taxon>
        <taxon>Actinomycetota</taxon>
        <taxon>Actinomycetes</taxon>
        <taxon>Micrococcales</taxon>
        <taxon>Intrasporangiaceae</taxon>
        <taxon>Janibacter</taxon>
    </lineage>
</organism>
<dbReference type="PROSITE" id="PS51186">
    <property type="entry name" value="GNAT"/>
    <property type="match status" value="1"/>
</dbReference>
<reference evidence="4 5" key="1">
    <citation type="submission" date="2020-07" db="EMBL/GenBank/DDBJ databases">
        <title>Sequencing the genomes of 1000 actinobacteria strains.</title>
        <authorList>
            <person name="Klenk H.-P."/>
        </authorList>
    </citation>
    <scope>NUCLEOTIDE SEQUENCE [LARGE SCALE GENOMIC DNA]</scope>
    <source>
        <strain evidence="4 5">DSM 24723</strain>
    </source>
</reference>
<evidence type="ECO:0000256" key="1">
    <source>
        <dbReference type="ARBA" id="ARBA00022679"/>
    </source>
</evidence>
<dbReference type="AlphaFoldDB" id="A0A852XBQ4"/>
<keyword evidence="2" id="KW-0012">Acyltransferase</keyword>
<evidence type="ECO:0000256" key="2">
    <source>
        <dbReference type="ARBA" id="ARBA00023315"/>
    </source>
</evidence>
<keyword evidence="5" id="KW-1185">Reference proteome</keyword>
<dbReference type="InterPro" id="IPR050832">
    <property type="entry name" value="Bact_Acetyltransf"/>
</dbReference>